<dbReference type="GO" id="GO:0016765">
    <property type="term" value="F:transferase activity, transferring alkyl or aryl (other than methyl) groups"/>
    <property type="evidence" value="ECO:0007669"/>
    <property type="project" value="InterPro"/>
</dbReference>
<organism evidence="1 2">
    <name type="scientific">candidate division WWE3 bacterium CG_4_9_14_3_um_filter_34_6</name>
    <dbReference type="NCBI Taxonomy" id="1975079"/>
    <lineage>
        <taxon>Bacteria</taxon>
        <taxon>Katanobacteria</taxon>
    </lineage>
</organism>
<proteinExistence type="predicted"/>
<protein>
    <recommendedName>
        <fullName evidence="3">DUF3800 domain-containing protein</fullName>
    </recommendedName>
</protein>
<dbReference type="SUPFAM" id="SSF64005">
    <property type="entry name" value="Undecaprenyl diphosphate synthase"/>
    <property type="match status" value="1"/>
</dbReference>
<evidence type="ECO:0000313" key="1">
    <source>
        <dbReference type="EMBL" id="PJA41122.1"/>
    </source>
</evidence>
<dbReference type="Pfam" id="PF12686">
    <property type="entry name" value="DUF3800"/>
    <property type="match status" value="1"/>
</dbReference>
<evidence type="ECO:0008006" key="3">
    <source>
        <dbReference type="Google" id="ProtNLM"/>
    </source>
</evidence>
<dbReference type="EMBL" id="PFWY01000042">
    <property type="protein sequence ID" value="PJA41122.1"/>
    <property type="molecule type" value="Genomic_DNA"/>
</dbReference>
<dbReference type="Proteomes" id="UP000230683">
    <property type="component" value="Unassembled WGS sequence"/>
</dbReference>
<comment type="caution">
    <text evidence="1">The sequence shown here is derived from an EMBL/GenBank/DDBJ whole genome shotgun (WGS) entry which is preliminary data.</text>
</comment>
<evidence type="ECO:0000313" key="2">
    <source>
        <dbReference type="Proteomes" id="UP000230683"/>
    </source>
</evidence>
<dbReference type="AlphaFoldDB" id="A0A2M7X4N5"/>
<gene>
    <name evidence="1" type="ORF">CO178_00895</name>
</gene>
<dbReference type="InterPro" id="IPR024524">
    <property type="entry name" value="DUF3800"/>
</dbReference>
<name>A0A2M7X4N5_UNCKA</name>
<dbReference type="InterPro" id="IPR036424">
    <property type="entry name" value="UPP_synth-like_sf"/>
</dbReference>
<accession>A0A2M7X4N5</accession>
<reference evidence="2" key="1">
    <citation type="submission" date="2017-09" db="EMBL/GenBank/DDBJ databases">
        <title>Depth-based differentiation of microbial function through sediment-hosted aquifers and enrichment of novel symbionts in the deep terrestrial subsurface.</title>
        <authorList>
            <person name="Probst A.J."/>
            <person name="Ladd B."/>
            <person name="Jarett J.K."/>
            <person name="Geller-Mcgrath D.E."/>
            <person name="Sieber C.M.K."/>
            <person name="Emerson J.B."/>
            <person name="Anantharaman K."/>
            <person name="Thomas B.C."/>
            <person name="Malmstrom R."/>
            <person name="Stieglmeier M."/>
            <person name="Klingl A."/>
            <person name="Woyke T."/>
            <person name="Ryan C.M."/>
            <person name="Banfield J.F."/>
        </authorList>
    </citation>
    <scope>NUCLEOTIDE SEQUENCE [LARGE SCALE GENOMIC DNA]</scope>
</reference>
<sequence length="210" mass="24925">MSYIFMDESGDLGFSFDKGSSNYFIITFVFVNNPKPIRNIIKNTFKTLKKSHKSKTGVLHAYNETLTTKRRVLLKLSQSNIKIMCIYLNKHKVFTHLKEEKNILYNYITNILLDRINTKELITLEDLNIIAERKDTNKFLTNNFKDYLEKQSRNNHGHKLNVTIKTPHQDKCLQATDFISWAIFRKYEKGDEYYYDLIKDKIFEENGLFK</sequence>